<dbReference type="OrthoDB" id="9797191at2"/>
<evidence type="ECO:0000259" key="1">
    <source>
        <dbReference type="Pfam" id="PF12229"/>
    </source>
</evidence>
<sequence>MLRRKPWVFLLVILFSQLSLSILLGATVTYGAGYAKAPEGLTVWEKDLGGMTKDEAYAVLAEVIPKAVVYDRTVYFLELNQTDQDLKDYLASQYIISTGNVITDAFEYLHRMSRTIPSPELLNQEEVLAQLRKFALDIDQPGKAAEAYYENGEIVIEEGSLGVRLDVDKSWEQLQQSIGMETVPLVTEVIVVHPTTAELEKVKDPLGDYTTYFNPSFHERVTNVRLAAEAINGLILPPGGEFSFNDTVGKREPERGYLPALMYMGNRVVTDDGGGICQDSTTLYQATKQARLEVLERYSHSLPVSYVPLGQDATVAYGALDFRFRNTTQGYLLLNAATGGNWIRVRIFGVADSEHPALDEPDGYPVKPREWSK</sequence>
<dbReference type="Pfam" id="PF12229">
    <property type="entry name" value="PG_binding_4"/>
    <property type="match status" value="1"/>
</dbReference>
<dbReference type="Proteomes" id="UP000054623">
    <property type="component" value="Unassembled WGS sequence"/>
</dbReference>
<dbReference type="PANTHER" id="PTHR35788:SF1">
    <property type="entry name" value="EXPORTED PROTEIN"/>
    <property type="match status" value="1"/>
</dbReference>
<evidence type="ECO:0000313" key="3">
    <source>
        <dbReference type="EMBL" id="KTE93126.1"/>
    </source>
</evidence>
<evidence type="ECO:0000313" key="4">
    <source>
        <dbReference type="Proteomes" id="UP000054623"/>
    </source>
</evidence>
<dbReference type="PANTHER" id="PTHR35788">
    <property type="entry name" value="EXPORTED PROTEIN-RELATED"/>
    <property type="match status" value="1"/>
</dbReference>
<dbReference type="OMA" id="RENAKSW"/>
<dbReference type="EMBL" id="LK996017">
    <property type="protein sequence ID" value="CDX01974.1"/>
    <property type="molecule type" value="Genomic_DNA"/>
</dbReference>
<evidence type="ECO:0000313" key="2">
    <source>
        <dbReference type="EMBL" id="CDX01974.1"/>
    </source>
</evidence>
<dbReference type="InterPro" id="IPR052913">
    <property type="entry name" value="Glycopeptide_resist_protein"/>
</dbReference>
<proteinExistence type="predicted"/>
<dbReference type="InterPro" id="IPR007391">
    <property type="entry name" value="Vancomycin_resist_VanW"/>
</dbReference>
<dbReference type="InterPro" id="IPR022029">
    <property type="entry name" value="YoaR-like_PG-bd"/>
</dbReference>
<dbReference type="EMBL" id="LOCK01000008">
    <property type="protein sequence ID" value="KTE93126.1"/>
    <property type="molecule type" value="Genomic_DNA"/>
</dbReference>
<dbReference type="PATRIC" id="fig|49338.4.peg.2250"/>
<gene>
    <name evidence="3" type="ORF">AT727_15455</name>
    <name evidence="2" type="ORF">DPCES_2087</name>
</gene>
<dbReference type="RefSeq" id="WP_005813024.1">
    <property type="nucleotide sequence ID" value="NZ_CABKQQ010000043.1"/>
</dbReference>
<dbReference type="AlphaFoldDB" id="A0A098AZC0"/>
<reference evidence="2" key="1">
    <citation type="submission" date="2014-07" db="EMBL/GenBank/DDBJ databases">
        <authorList>
            <person name="Hornung V.Bastian."/>
        </authorList>
    </citation>
    <scope>NUCLEOTIDE SEQUENCE</scope>
    <source>
        <strain evidence="2">PCE-S</strain>
    </source>
</reference>
<feature type="domain" description="YoaR-like putative peptidoglycan binding" evidence="1">
    <location>
        <begin position="122"/>
        <end position="178"/>
    </location>
</feature>
<protein>
    <submittedName>
        <fullName evidence="2">VanW-like protein</fullName>
    </submittedName>
</protein>
<accession>A0A098AZC0</accession>
<dbReference type="Pfam" id="PF04294">
    <property type="entry name" value="VanW"/>
    <property type="match status" value="1"/>
</dbReference>
<reference evidence="3 4" key="2">
    <citation type="submission" date="2015-12" db="EMBL/GenBank/DDBJ databases">
        <title>Draft Genome Sequence of Desulfitobacterium hafniense Strain DH, a Sulfate-reducing Bacterium Isolated from Paddy Soils.</title>
        <authorList>
            <person name="Bao P."/>
            <person name="Zhang X."/>
            <person name="Li G."/>
        </authorList>
    </citation>
    <scope>NUCLEOTIDE SEQUENCE [LARGE SCALE GENOMIC DNA]</scope>
    <source>
        <strain evidence="3 4">DH</strain>
    </source>
</reference>
<name>A0A098AZC0_DESHA</name>
<organism evidence="2">
    <name type="scientific">Desulfitobacterium hafniense</name>
    <name type="common">Desulfitobacterium frappieri</name>
    <dbReference type="NCBI Taxonomy" id="49338"/>
    <lineage>
        <taxon>Bacteria</taxon>
        <taxon>Bacillati</taxon>
        <taxon>Bacillota</taxon>
        <taxon>Clostridia</taxon>
        <taxon>Eubacteriales</taxon>
        <taxon>Desulfitobacteriaceae</taxon>
        <taxon>Desulfitobacterium</taxon>
    </lineage>
</organism>